<evidence type="ECO:0000313" key="6">
    <source>
        <dbReference type="Proteomes" id="UP000189580"/>
    </source>
</evidence>
<dbReference type="InterPro" id="IPR036770">
    <property type="entry name" value="Ankyrin_rpt-contain_sf"/>
</dbReference>
<dbReference type="Gene3D" id="1.25.40.20">
    <property type="entry name" value="Ankyrin repeat-containing domain"/>
    <property type="match status" value="1"/>
</dbReference>
<dbReference type="Pfam" id="PF12796">
    <property type="entry name" value="Ank_2"/>
    <property type="match status" value="1"/>
</dbReference>
<keyword evidence="6" id="KW-1185">Reference proteome</keyword>
<feature type="region of interest" description="Disordered" evidence="4">
    <location>
        <begin position="532"/>
        <end position="705"/>
    </location>
</feature>
<proteinExistence type="predicted"/>
<dbReference type="SMART" id="SM00248">
    <property type="entry name" value="ANK"/>
    <property type="match status" value="4"/>
</dbReference>
<evidence type="ECO:0000256" key="2">
    <source>
        <dbReference type="ARBA" id="ARBA00023043"/>
    </source>
</evidence>
<feature type="compositionally biased region" description="Low complexity" evidence="4">
    <location>
        <begin position="203"/>
        <end position="214"/>
    </location>
</feature>
<protein>
    <submittedName>
        <fullName evidence="5">Avo2p</fullName>
    </submittedName>
</protein>
<organism evidence="5 6">
    <name type="scientific">Sugiyamaella lignohabitans</name>
    <dbReference type="NCBI Taxonomy" id="796027"/>
    <lineage>
        <taxon>Eukaryota</taxon>
        <taxon>Fungi</taxon>
        <taxon>Dikarya</taxon>
        <taxon>Ascomycota</taxon>
        <taxon>Saccharomycotina</taxon>
        <taxon>Dipodascomycetes</taxon>
        <taxon>Dipodascales</taxon>
        <taxon>Trichomonascaceae</taxon>
        <taxon>Sugiyamaella</taxon>
    </lineage>
</organism>
<evidence type="ECO:0000313" key="5">
    <source>
        <dbReference type="EMBL" id="ANB14188.1"/>
    </source>
</evidence>
<feature type="repeat" description="ANK" evidence="3">
    <location>
        <begin position="122"/>
        <end position="154"/>
    </location>
</feature>
<feature type="compositionally biased region" description="Pro residues" evidence="4">
    <location>
        <begin position="605"/>
        <end position="622"/>
    </location>
</feature>
<dbReference type="OrthoDB" id="823504at2759"/>
<feature type="compositionally biased region" description="Low complexity" evidence="4">
    <location>
        <begin position="274"/>
        <end position="369"/>
    </location>
</feature>
<dbReference type="AlphaFoldDB" id="A0A167EKM7"/>
<dbReference type="KEGG" id="slb:AWJ20_5147"/>
<name>A0A167EKM7_9ASCO</name>
<reference evidence="5 6" key="1">
    <citation type="submission" date="2016-02" db="EMBL/GenBank/DDBJ databases">
        <title>Complete genome sequence and transcriptome regulation of the pentose utilising yeast Sugiyamaella lignohabitans.</title>
        <authorList>
            <person name="Bellasio M."/>
            <person name="Peymann A."/>
            <person name="Valli M."/>
            <person name="Sipitzky M."/>
            <person name="Graf A."/>
            <person name="Sauer M."/>
            <person name="Marx H."/>
            <person name="Mattanovich D."/>
        </authorList>
    </citation>
    <scope>NUCLEOTIDE SEQUENCE [LARGE SCALE GENOMIC DNA]</scope>
    <source>
        <strain evidence="5 6">CBS 10342</strain>
    </source>
</reference>
<dbReference type="Proteomes" id="UP000189580">
    <property type="component" value="Chromosome d"/>
</dbReference>
<feature type="repeat" description="ANK" evidence="3">
    <location>
        <begin position="20"/>
        <end position="52"/>
    </location>
</feature>
<dbReference type="PANTHER" id="PTHR24171">
    <property type="entry name" value="ANKYRIN REPEAT DOMAIN-CONTAINING PROTEIN 39-RELATED"/>
    <property type="match status" value="1"/>
</dbReference>
<dbReference type="EMBL" id="CP014502">
    <property type="protein sequence ID" value="ANB14188.1"/>
    <property type="molecule type" value="Genomic_DNA"/>
</dbReference>
<accession>A0A167EKM7</accession>
<dbReference type="GeneID" id="30037357"/>
<keyword evidence="1" id="KW-0677">Repeat</keyword>
<feature type="repeat" description="ANK" evidence="3">
    <location>
        <begin position="89"/>
        <end position="121"/>
    </location>
</feature>
<evidence type="ECO:0000256" key="1">
    <source>
        <dbReference type="ARBA" id="ARBA00022737"/>
    </source>
</evidence>
<feature type="region of interest" description="Disordered" evidence="4">
    <location>
        <begin position="261"/>
        <end position="369"/>
    </location>
</feature>
<evidence type="ECO:0000256" key="4">
    <source>
        <dbReference type="SAM" id="MobiDB-lite"/>
    </source>
</evidence>
<feature type="region of interest" description="Disordered" evidence="4">
    <location>
        <begin position="182"/>
        <end position="214"/>
    </location>
</feature>
<evidence type="ECO:0000256" key="3">
    <source>
        <dbReference type="PROSITE-ProRule" id="PRU00023"/>
    </source>
</evidence>
<sequence length="705" mass="72583">MVQRLLKRFPDLLENVDPCNGWSSLHYASYDGHYGICVFLVQQGHDRDEISLAHDRSTPLHLASSQNHEQTVHFLAQHIPRCLDWVNVDHETALMVAARKGHDPCINLLLDFGADIDIGNRDKNRPLHIAAAYGHLKTMRTLVDRGADFQTPNAEGWRPVQYCSTYQVQDYLQSLIHEKMESSRRKLAAPPPPPISTSNLVGSSSPSSKMSSASSTTLPLAIRLDTSSVTNGSNIAASKVSPNSSNVPSSLPRQYVAFQTRTSPKRAPVGSRDSSLTASSSSSVHATNLSNYHTNGTTTGSTSGTTNSVNAASTNTISNSSTGNTGIANSTSNNANGSNGASSGDHGANSANSVNSSNGSNGSNSTAGANSSYTTNSVYNTGSGYISNTNGPKTTNNAGSNATSLQTSNYNFSNSAVASNYNINGSNSIITTNPNGSSGPNTTYNGGPGLFTSVTSISNSGFGSGSAPLAPISNPIPAGATGPAASTISVASTNSTASTVSSASTKSNNTFSGPSGPAIPYSTTSMLPFAPSSLVPGSNPPSTSAAPAAKGDGPFPRKRVPPPNLKSGPGLTLELDKPLPIFTSADPYSPSGGSSSSNPNSPIGPIGPIPFSLPPPNRPPPNSGNIENAVPPGTLASPVMPFASPKTPTLPMPNFARSSRNSSPSPQTSPSPYTNPASSATPGSGVRTPGRSRLLDISVSNVHKH</sequence>
<dbReference type="PROSITE" id="PS50088">
    <property type="entry name" value="ANK_REPEAT"/>
    <property type="match status" value="3"/>
</dbReference>
<feature type="compositionally biased region" description="Low complexity" evidence="4">
    <location>
        <begin position="536"/>
        <end position="549"/>
    </location>
</feature>
<dbReference type="PROSITE" id="PS50297">
    <property type="entry name" value="ANK_REP_REGION"/>
    <property type="match status" value="2"/>
</dbReference>
<dbReference type="Pfam" id="PF13637">
    <property type="entry name" value="Ank_4"/>
    <property type="match status" value="1"/>
</dbReference>
<gene>
    <name evidence="5" type="primary">AVO2</name>
    <name evidence="5" type="ORF">AWJ20_5147</name>
</gene>
<keyword evidence="2 3" id="KW-0040">ANK repeat</keyword>
<dbReference type="SUPFAM" id="SSF48403">
    <property type="entry name" value="Ankyrin repeat"/>
    <property type="match status" value="1"/>
</dbReference>
<dbReference type="RefSeq" id="XP_018736665.1">
    <property type="nucleotide sequence ID" value="XM_018882271.1"/>
</dbReference>
<dbReference type="InterPro" id="IPR002110">
    <property type="entry name" value="Ankyrin_rpt"/>
</dbReference>
<feature type="compositionally biased region" description="Low complexity" evidence="4">
    <location>
        <begin position="589"/>
        <end position="604"/>
    </location>
</feature>
<feature type="compositionally biased region" description="Low complexity" evidence="4">
    <location>
        <begin position="657"/>
        <end position="676"/>
    </location>
</feature>